<keyword evidence="3" id="KW-1185">Reference proteome</keyword>
<comment type="caution">
    <text evidence="2">The sequence shown here is derived from an EMBL/GenBank/DDBJ whole genome shotgun (WGS) entry which is preliminary data.</text>
</comment>
<feature type="transmembrane region" description="Helical" evidence="1">
    <location>
        <begin position="70"/>
        <end position="92"/>
    </location>
</feature>
<keyword evidence="1" id="KW-1133">Transmembrane helix</keyword>
<keyword evidence="1" id="KW-0812">Transmembrane</keyword>
<keyword evidence="1" id="KW-0472">Membrane</keyword>
<organism evidence="2 3">
    <name type="scientific">Dreissena polymorpha</name>
    <name type="common">Zebra mussel</name>
    <name type="synonym">Mytilus polymorpha</name>
    <dbReference type="NCBI Taxonomy" id="45954"/>
    <lineage>
        <taxon>Eukaryota</taxon>
        <taxon>Metazoa</taxon>
        <taxon>Spiralia</taxon>
        <taxon>Lophotrochozoa</taxon>
        <taxon>Mollusca</taxon>
        <taxon>Bivalvia</taxon>
        <taxon>Autobranchia</taxon>
        <taxon>Heteroconchia</taxon>
        <taxon>Euheterodonta</taxon>
        <taxon>Imparidentia</taxon>
        <taxon>Neoheterodontei</taxon>
        <taxon>Myida</taxon>
        <taxon>Dreissenoidea</taxon>
        <taxon>Dreissenidae</taxon>
        <taxon>Dreissena</taxon>
    </lineage>
</organism>
<evidence type="ECO:0000313" key="2">
    <source>
        <dbReference type="EMBL" id="KAH3697875.1"/>
    </source>
</evidence>
<reference evidence="2" key="2">
    <citation type="submission" date="2020-11" db="EMBL/GenBank/DDBJ databases">
        <authorList>
            <person name="McCartney M.A."/>
            <person name="Auch B."/>
            <person name="Kono T."/>
            <person name="Mallez S."/>
            <person name="Becker A."/>
            <person name="Gohl D.M."/>
            <person name="Silverstein K.A.T."/>
            <person name="Koren S."/>
            <person name="Bechman K.B."/>
            <person name="Herman A."/>
            <person name="Abrahante J.E."/>
            <person name="Garbe J."/>
        </authorList>
    </citation>
    <scope>NUCLEOTIDE SEQUENCE</scope>
    <source>
        <strain evidence="2">Duluth1</strain>
        <tissue evidence="2">Whole animal</tissue>
    </source>
</reference>
<proteinExistence type="predicted"/>
<name>A0A9D3YG28_DREPO</name>
<evidence type="ECO:0000256" key="1">
    <source>
        <dbReference type="SAM" id="Phobius"/>
    </source>
</evidence>
<accession>A0A9D3YG28</accession>
<dbReference type="Proteomes" id="UP000828390">
    <property type="component" value="Unassembled WGS sequence"/>
</dbReference>
<sequence>MINCLIEISDNLYLHPTTVSVQRVRNVCFLVPFCRTDLYRHSFLAAIRLWNHLPVAVTTAQSLDSFKAGLVTLLLTTNTVFILGGALVFVTSQRPCTVTVRRCFRRAMHLARRRRRRIPFHLNK</sequence>
<evidence type="ECO:0000313" key="3">
    <source>
        <dbReference type="Proteomes" id="UP000828390"/>
    </source>
</evidence>
<dbReference type="EMBL" id="JAIWYP010000016">
    <property type="protein sequence ID" value="KAH3697875.1"/>
    <property type="molecule type" value="Genomic_DNA"/>
</dbReference>
<gene>
    <name evidence="2" type="ORF">DPMN_085387</name>
</gene>
<reference evidence="2" key="1">
    <citation type="journal article" date="2019" name="bioRxiv">
        <title>The Genome of the Zebra Mussel, Dreissena polymorpha: A Resource for Invasive Species Research.</title>
        <authorList>
            <person name="McCartney M.A."/>
            <person name="Auch B."/>
            <person name="Kono T."/>
            <person name="Mallez S."/>
            <person name="Zhang Y."/>
            <person name="Obille A."/>
            <person name="Becker A."/>
            <person name="Abrahante J.E."/>
            <person name="Garbe J."/>
            <person name="Badalamenti J.P."/>
            <person name="Herman A."/>
            <person name="Mangelson H."/>
            <person name="Liachko I."/>
            <person name="Sullivan S."/>
            <person name="Sone E.D."/>
            <person name="Koren S."/>
            <person name="Silverstein K.A.T."/>
            <person name="Beckman K.B."/>
            <person name="Gohl D.M."/>
        </authorList>
    </citation>
    <scope>NUCLEOTIDE SEQUENCE</scope>
    <source>
        <strain evidence="2">Duluth1</strain>
        <tissue evidence="2">Whole animal</tissue>
    </source>
</reference>
<dbReference type="AlphaFoldDB" id="A0A9D3YG28"/>
<protein>
    <submittedName>
        <fullName evidence="2">Uncharacterized protein</fullName>
    </submittedName>
</protein>